<evidence type="ECO:0000259" key="3">
    <source>
        <dbReference type="PROSITE" id="PS50835"/>
    </source>
</evidence>
<dbReference type="Ensembl" id="ENSMMDT00005000436.1">
    <property type="protein sequence ID" value="ENSMMDP00005000426.1"/>
    <property type="gene ID" value="ENSMMDG00005000285.1"/>
</dbReference>
<keyword evidence="1" id="KW-0732">Signal</keyword>
<dbReference type="InParanoid" id="A0A667WTT7"/>
<dbReference type="GO" id="GO:0009897">
    <property type="term" value="C:external side of plasma membrane"/>
    <property type="evidence" value="ECO:0007669"/>
    <property type="project" value="TreeGrafter"/>
</dbReference>
<reference evidence="4" key="2">
    <citation type="submission" date="2025-08" db="UniProtKB">
        <authorList>
            <consortium name="Ensembl"/>
        </authorList>
    </citation>
    <scope>IDENTIFICATION</scope>
</reference>
<dbReference type="GO" id="GO:0007166">
    <property type="term" value="P:cell surface receptor signaling pathway"/>
    <property type="evidence" value="ECO:0007669"/>
    <property type="project" value="TreeGrafter"/>
</dbReference>
<reference evidence="4" key="1">
    <citation type="submission" date="2019-06" db="EMBL/GenBank/DDBJ databases">
        <authorList>
            <consortium name="Wellcome Sanger Institute Data Sharing"/>
        </authorList>
    </citation>
    <scope>NUCLEOTIDE SEQUENCE [LARGE SCALE GENOMIC DNA]</scope>
</reference>
<dbReference type="GO" id="GO:0006955">
    <property type="term" value="P:immune response"/>
    <property type="evidence" value="ECO:0007669"/>
    <property type="project" value="TreeGrafter"/>
</dbReference>
<reference evidence="4" key="3">
    <citation type="submission" date="2025-09" db="UniProtKB">
        <authorList>
            <consortium name="Ensembl"/>
        </authorList>
    </citation>
    <scope>IDENTIFICATION</scope>
</reference>
<dbReference type="PANTHER" id="PTHR11481">
    <property type="entry name" value="IMMUNOGLOBULIN FC RECEPTOR"/>
    <property type="match status" value="1"/>
</dbReference>
<name>A0A667WTT7_9TELE</name>
<dbReference type="InterPro" id="IPR007110">
    <property type="entry name" value="Ig-like_dom"/>
</dbReference>
<dbReference type="GeneTree" id="ENSGT00940000163711"/>
<sequence>MAVRKSDRKQSQVSDAIELTIHGEFIIALLLSVSPSPWLRVGDSAMLSCEIQGSSEDWTYYWYRTIPYKDGLPSPWTKRFSMEMLPDVQHGTHGPLSFSNVSLKHIDVYACRAGRGNPEFFTEYSTAPELLWVSASSPRATLRVSPNRVQHFADEAYSVSCEAHGNSTGWKVKRFIYDKGQSECGTEWGTMTGSSCYINNTNTSEEPVYWCQSDSGEYSDAANITESVVLESPILPVPEGQSVKLGCRHKTLPSNHRAEFYRYDKLIGSAKTGEMIIWSVSKSDEGRYWCTIPDLGESSSSCVVTPTPILSLYLALNIHAMHIQTIMVILYYKCIAIITGS</sequence>
<organism evidence="4 5">
    <name type="scientific">Myripristis murdjan</name>
    <name type="common">pinecone soldierfish</name>
    <dbReference type="NCBI Taxonomy" id="586833"/>
    <lineage>
        <taxon>Eukaryota</taxon>
        <taxon>Metazoa</taxon>
        <taxon>Chordata</taxon>
        <taxon>Craniata</taxon>
        <taxon>Vertebrata</taxon>
        <taxon>Euteleostomi</taxon>
        <taxon>Actinopterygii</taxon>
        <taxon>Neopterygii</taxon>
        <taxon>Teleostei</taxon>
        <taxon>Neoteleostei</taxon>
        <taxon>Acanthomorphata</taxon>
        <taxon>Holocentriformes</taxon>
        <taxon>Holocentridae</taxon>
        <taxon>Myripristis</taxon>
    </lineage>
</organism>
<evidence type="ECO:0000313" key="5">
    <source>
        <dbReference type="Proteomes" id="UP000472263"/>
    </source>
</evidence>
<dbReference type="InterPro" id="IPR003599">
    <property type="entry name" value="Ig_sub"/>
</dbReference>
<evidence type="ECO:0000313" key="4">
    <source>
        <dbReference type="Ensembl" id="ENSMMDP00005000426.1"/>
    </source>
</evidence>
<feature type="domain" description="Ig-like" evidence="3">
    <location>
        <begin position="42"/>
        <end position="127"/>
    </location>
</feature>
<dbReference type="PANTHER" id="PTHR11481:SF64">
    <property type="entry name" value="FC RECEPTOR-LIKE PROTEIN 4"/>
    <property type="match status" value="1"/>
</dbReference>
<dbReference type="GO" id="GO:0004888">
    <property type="term" value="F:transmembrane signaling receptor activity"/>
    <property type="evidence" value="ECO:0007669"/>
    <property type="project" value="TreeGrafter"/>
</dbReference>
<dbReference type="InterPro" id="IPR036179">
    <property type="entry name" value="Ig-like_dom_sf"/>
</dbReference>
<dbReference type="SMART" id="SM00409">
    <property type="entry name" value="IG"/>
    <property type="match status" value="2"/>
</dbReference>
<keyword evidence="5" id="KW-1185">Reference proteome</keyword>
<dbReference type="SUPFAM" id="SSF48726">
    <property type="entry name" value="Immunoglobulin"/>
    <property type="match status" value="2"/>
</dbReference>
<dbReference type="Gene3D" id="2.60.40.10">
    <property type="entry name" value="Immunoglobulins"/>
    <property type="match status" value="3"/>
</dbReference>
<keyword evidence="2" id="KW-1015">Disulfide bond</keyword>
<evidence type="ECO:0000256" key="2">
    <source>
        <dbReference type="ARBA" id="ARBA00023157"/>
    </source>
</evidence>
<protein>
    <recommendedName>
        <fullName evidence="3">Ig-like domain-containing protein</fullName>
    </recommendedName>
</protein>
<dbReference type="PROSITE" id="PS50835">
    <property type="entry name" value="IG_LIKE"/>
    <property type="match status" value="2"/>
</dbReference>
<evidence type="ECO:0000256" key="1">
    <source>
        <dbReference type="ARBA" id="ARBA00022729"/>
    </source>
</evidence>
<dbReference type="AlphaFoldDB" id="A0A667WTT7"/>
<proteinExistence type="predicted"/>
<dbReference type="InterPro" id="IPR013783">
    <property type="entry name" value="Ig-like_fold"/>
</dbReference>
<dbReference type="InterPro" id="IPR050488">
    <property type="entry name" value="Ig_Fc_receptor"/>
</dbReference>
<accession>A0A667WTT7</accession>
<feature type="domain" description="Ig-like" evidence="3">
    <location>
        <begin position="138"/>
        <end position="305"/>
    </location>
</feature>
<dbReference type="Proteomes" id="UP000472263">
    <property type="component" value="Chromosome 1"/>
</dbReference>